<feature type="transmembrane region" description="Helical" evidence="1">
    <location>
        <begin position="430"/>
        <end position="451"/>
    </location>
</feature>
<comment type="caution">
    <text evidence="2">The sequence shown here is derived from an EMBL/GenBank/DDBJ whole genome shotgun (WGS) entry which is preliminary data.</text>
</comment>
<proteinExistence type="predicted"/>
<protein>
    <submittedName>
        <fullName evidence="2">1530_t:CDS:1</fullName>
    </submittedName>
</protein>
<sequence length="629" mass="69978">MTMRTRLLRRRNIIRTLKKWIPKLRFILFAVGVTWLFVLPSKQYSKRTYISENALLPGQVKTYYSWSEVNEASVYAESIESLVNASSLEKAAAIERELRKSGFKTATQNFTVNILGKPITGVNVFAILNAPRGDGTEALVLSAPWKSKDGITDNINGVAAALSIGNSLKKYTYWSKDIILLISDGAEIGVQAWLEAYHDYQRSDMIGSPLLLRSGAIQAAVNLDFPGTHSYRALGLFFEGLNGQLPNLDLLNIVVRICRVSAYIPVMLHETGHIYQYNDDYGDYKSSLHNLITTMKFQALGHPTGNHGLFLRYKIDAITLYGKVDEEVNQQKFRFYEIGSVVESTFRSLNNLLEHFHQSFFFYLLPSPERYISIDHALALWASTGDDPNIQSAPSSSVTVTATPGSSKDAKHTVDDLAVALPYNRRPRRIAFPLAVLIGTHAAGLVILFVVKNHFDISRLAELFGIPGYLSTLSLTSSISIVTTSVLVTTLESRSLANSRSQPLRPANLTPSPDWAVLKCFSLAYTGMIISCLSVLNYSLAVFVALAVVIPFSLFRPTEQQLLRALQLFVLLVISPPGLLLLSGVDIRAFLEWQLSEYLVLGNYLLPFVCCTYWPTILAYGIIVFAPVR</sequence>
<dbReference type="Gene3D" id="3.40.630.10">
    <property type="entry name" value="Zn peptidases"/>
    <property type="match status" value="1"/>
</dbReference>
<accession>A0A9N9GHZ3</accession>
<feature type="transmembrane region" description="Helical" evidence="1">
    <location>
        <begin position="463"/>
        <end position="488"/>
    </location>
</feature>
<dbReference type="PIRSF" id="PIRSF036762">
    <property type="entry name" value="GAA1"/>
    <property type="match status" value="1"/>
</dbReference>
<feature type="transmembrane region" description="Helical" evidence="1">
    <location>
        <begin position="562"/>
        <end position="584"/>
    </location>
</feature>
<organism evidence="2 3">
    <name type="scientific">Paraglomus brasilianum</name>
    <dbReference type="NCBI Taxonomy" id="144538"/>
    <lineage>
        <taxon>Eukaryota</taxon>
        <taxon>Fungi</taxon>
        <taxon>Fungi incertae sedis</taxon>
        <taxon>Mucoromycota</taxon>
        <taxon>Glomeromycotina</taxon>
        <taxon>Glomeromycetes</taxon>
        <taxon>Paraglomerales</taxon>
        <taxon>Paraglomeraceae</taxon>
        <taxon>Paraglomus</taxon>
    </lineage>
</organism>
<keyword evidence="3" id="KW-1185">Reference proteome</keyword>
<dbReference type="Proteomes" id="UP000789739">
    <property type="component" value="Unassembled WGS sequence"/>
</dbReference>
<feature type="transmembrane region" description="Helical" evidence="1">
    <location>
        <begin position="604"/>
        <end position="628"/>
    </location>
</feature>
<name>A0A9N9GHZ3_9GLOM</name>
<gene>
    <name evidence="2" type="ORF">PBRASI_LOCUS8092</name>
</gene>
<keyword evidence="1" id="KW-1133">Transmembrane helix</keyword>
<dbReference type="PANTHER" id="PTHR13304">
    <property type="entry name" value="GLYCOSYLPHOSPHATIDYLINOSITOL ANCHOR ATTACHMENT 1 PROTEIN"/>
    <property type="match status" value="1"/>
</dbReference>
<evidence type="ECO:0000313" key="3">
    <source>
        <dbReference type="Proteomes" id="UP000789739"/>
    </source>
</evidence>
<dbReference type="InterPro" id="IPR007246">
    <property type="entry name" value="Gaa1"/>
</dbReference>
<feature type="transmembrane region" description="Helical" evidence="1">
    <location>
        <begin position="523"/>
        <end position="550"/>
    </location>
</feature>
<dbReference type="EMBL" id="CAJVPI010001372">
    <property type="protein sequence ID" value="CAG8609573.1"/>
    <property type="molecule type" value="Genomic_DNA"/>
</dbReference>
<dbReference type="OrthoDB" id="445301at2759"/>
<reference evidence="2" key="1">
    <citation type="submission" date="2021-06" db="EMBL/GenBank/DDBJ databases">
        <authorList>
            <person name="Kallberg Y."/>
            <person name="Tangrot J."/>
            <person name="Rosling A."/>
        </authorList>
    </citation>
    <scope>NUCLEOTIDE SEQUENCE</scope>
    <source>
        <strain evidence="2">BR232B</strain>
    </source>
</reference>
<keyword evidence="1" id="KW-0472">Membrane</keyword>
<dbReference type="GO" id="GO:0042765">
    <property type="term" value="C:GPI-anchor transamidase complex"/>
    <property type="evidence" value="ECO:0007669"/>
    <property type="project" value="InterPro"/>
</dbReference>
<dbReference type="AlphaFoldDB" id="A0A9N9GHZ3"/>
<evidence type="ECO:0000313" key="2">
    <source>
        <dbReference type="EMBL" id="CAG8609573.1"/>
    </source>
</evidence>
<dbReference type="GO" id="GO:0016255">
    <property type="term" value="P:attachment of GPI anchor to protein"/>
    <property type="evidence" value="ECO:0007669"/>
    <property type="project" value="TreeGrafter"/>
</dbReference>
<dbReference type="Pfam" id="PF04114">
    <property type="entry name" value="Gaa1"/>
    <property type="match status" value="1"/>
</dbReference>
<evidence type="ECO:0000256" key="1">
    <source>
        <dbReference type="SAM" id="Phobius"/>
    </source>
</evidence>
<dbReference type="SUPFAM" id="SSF53187">
    <property type="entry name" value="Zn-dependent exopeptidases"/>
    <property type="match status" value="1"/>
</dbReference>
<keyword evidence="1" id="KW-0812">Transmembrane</keyword>
<dbReference type="PANTHER" id="PTHR13304:SF0">
    <property type="entry name" value="GLYCOSYLPHOSPHATIDYLINOSITOL ANCHOR ATTACHMENT 1 PROTEIN"/>
    <property type="match status" value="1"/>
</dbReference>